<dbReference type="Proteomes" id="UP000046373">
    <property type="component" value="Unassembled WGS sequence"/>
</dbReference>
<feature type="transmembrane region" description="Helical" evidence="1">
    <location>
        <begin position="79"/>
        <end position="97"/>
    </location>
</feature>
<dbReference type="InterPro" id="IPR043605">
    <property type="entry name" value="DUF883_C"/>
</dbReference>
<dbReference type="AlphaFoldDB" id="A0A090EL17"/>
<name>A0A090EL17_MESPL</name>
<keyword evidence="1" id="KW-1133">Transmembrane helix</keyword>
<keyword evidence="1" id="KW-0472">Membrane</keyword>
<sequence>MASFSTLSDLDIDSQVAVLSRQLHDLKKVLARRGDAYYEDGREAASGYYSHLADRLHEALPAIRRRGRAIERTARDHPATTAAVGLVVVGLLAGLLISRR</sequence>
<proteinExistence type="predicted"/>
<evidence type="ECO:0000313" key="4">
    <source>
        <dbReference type="Proteomes" id="UP000046373"/>
    </source>
</evidence>
<protein>
    <recommendedName>
        <fullName evidence="2">DUF883 domain-containing protein</fullName>
    </recommendedName>
</protein>
<evidence type="ECO:0000259" key="2">
    <source>
        <dbReference type="Pfam" id="PF19029"/>
    </source>
</evidence>
<keyword evidence="1" id="KW-0812">Transmembrane</keyword>
<evidence type="ECO:0000313" key="3">
    <source>
        <dbReference type="EMBL" id="CDX31592.1"/>
    </source>
</evidence>
<dbReference type="EMBL" id="CCNB01000006">
    <property type="protein sequence ID" value="CDX31592.1"/>
    <property type="molecule type" value="Genomic_DNA"/>
</dbReference>
<organism evidence="3 4">
    <name type="scientific">Mesorhizobium plurifarium</name>
    <dbReference type="NCBI Taxonomy" id="69974"/>
    <lineage>
        <taxon>Bacteria</taxon>
        <taxon>Pseudomonadati</taxon>
        <taxon>Pseudomonadota</taxon>
        <taxon>Alphaproteobacteria</taxon>
        <taxon>Hyphomicrobiales</taxon>
        <taxon>Phyllobacteriaceae</taxon>
        <taxon>Mesorhizobium</taxon>
    </lineage>
</organism>
<reference evidence="3 4" key="1">
    <citation type="submission" date="2014-08" db="EMBL/GenBank/DDBJ databases">
        <authorList>
            <person name="Moulin Lionel"/>
        </authorList>
    </citation>
    <scope>NUCLEOTIDE SEQUENCE [LARGE SCALE GENOMIC DNA]</scope>
</reference>
<gene>
    <name evidence="3" type="ORF">MPLDJ20_140339</name>
</gene>
<evidence type="ECO:0000256" key="1">
    <source>
        <dbReference type="SAM" id="Phobius"/>
    </source>
</evidence>
<dbReference type="GeneID" id="31889217"/>
<feature type="domain" description="DUF883" evidence="2">
    <location>
        <begin position="72"/>
        <end position="100"/>
    </location>
</feature>
<dbReference type="Pfam" id="PF19029">
    <property type="entry name" value="DUF883_C"/>
    <property type="match status" value="1"/>
</dbReference>
<accession>A0A090EL17</accession>